<keyword evidence="3" id="KW-1185">Reference proteome</keyword>
<name>A0A6B0GJR3_9EURY</name>
<protein>
    <recommendedName>
        <fullName evidence="4">DUF5667 domain-containing protein</fullName>
    </recommendedName>
</protein>
<sequence>MNRQVVSVVAVLALVVLAAPTGGVAPPAAGPSDDSTLGSEVSSFMQVSAVEAESELDRGMFSAKLANAPNDTVRQRLVERRADRLSKRLDTVERSVEAAENGGVVDRTVADALVDALERSVADVDALATRIGVSLPGLDGLRETARGLGEPSVPSVLDAGDEVELDPSGDGSESDGEDGGVPADPNENDGGGDDGAAGQDGADGDGDGGVSVDGGDTPESGTSGVNAGQDGDSEGPSLQQNSNTTTTDSPESVPFDAGLSA</sequence>
<evidence type="ECO:0000313" key="3">
    <source>
        <dbReference type="Proteomes" id="UP000451471"/>
    </source>
</evidence>
<dbReference type="AlphaFoldDB" id="A0A6B0GJR3"/>
<feature type="compositionally biased region" description="Acidic residues" evidence="1">
    <location>
        <begin position="159"/>
        <end position="178"/>
    </location>
</feature>
<dbReference type="RefSeq" id="WP_158204771.1">
    <property type="nucleotide sequence ID" value="NZ_WSZK01000017.1"/>
</dbReference>
<dbReference type="EMBL" id="WSZK01000017">
    <property type="protein sequence ID" value="MWG35082.1"/>
    <property type="molecule type" value="Genomic_DNA"/>
</dbReference>
<accession>A0A6B0GJR3</accession>
<dbReference type="Proteomes" id="UP000451471">
    <property type="component" value="Unassembled WGS sequence"/>
</dbReference>
<evidence type="ECO:0000313" key="2">
    <source>
        <dbReference type="EMBL" id="MWG35082.1"/>
    </source>
</evidence>
<proteinExistence type="predicted"/>
<feature type="region of interest" description="Disordered" evidence="1">
    <location>
        <begin position="145"/>
        <end position="261"/>
    </location>
</feature>
<organism evidence="2 3">
    <name type="scientific">Halomarina oriensis</name>
    <dbReference type="NCBI Taxonomy" id="671145"/>
    <lineage>
        <taxon>Archaea</taxon>
        <taxon>Methanobacteriati</taxon>
        <taxon>Methanobacteriota</taxon>
        <taxon>Stenosarchaea group</taxon>
        <taxon>Halobacteria</taxon>
        <taxon>Halobacteriales</taxon>
        <taxon>Natronomonadaceae</taxon>
        <taxon>Halomarina</taxon>
    </lineage>
</organism>
<gene>
    <name evidence="2" type="ORF">GQS65_11385</name>
</gene>
<evidence type="ECO:0000256" key="1">
    <source>
        <dbReference type="SAM" id="MobiDB-lite"/>
    </source>
</evidence>
<reference evidence="2 3" key="1">
    <citation type="submission" date="2019-12" db="EMBL/GenBank/DDBJ databases">
        <title>Halocatena pleomorpha gen. nov. sp. nov., an extremely halophilic archaeon of family Halobacteriaceae isolated from saltpan soil.</title>
        <authorList>
            <person name="Pal Y."/>
            <person name="Verma A."/>
            <person name="Krishnamurthi S."/>
            <person name="Kumar P."/>
        </authorList>
    </citation>
    <scope>NUCLEOTIDE SEQUENCE [LARGE SCALE GENOMIC DNA]</scope>
    <source>
        <strain evidence="2 3">JCM 16495</strain>
    </source>
</reference>
<feature type="compositionally biased region" description="Polar residues" evidence="1">
    <location>
        <begin position="236"/>
        <end position="250"/>
    </location>
</feature>
<evidence type="ECO:0008006" key="4">
    <source>
        <dbReference type="Google" id="ProtNLM"/>
    </source>
</evidence>
<comment type="caution">
    <text evidence="2">The sequence shown here is derived from an EMBL/GenBank/DDBJ whole genome shotgun (WGS) entry which is preliminary data.</text>
</comment>